<feature type="transmembrane region" description="Helical" evidence="6">
    <location>
        <begin position="360"/>
        <end position="384"/>
    </location>
</feature>
<keyword evidence="5 6" id="KW-0472">Membrane</keyword>
<feature type="transmembrane region" description="Helical" evidence="6">
    <location>
        <begin position="123"/>
        <end position="143"/>
    </location>
</feature>
<dbReference type="EMBL" id="JBBEUB010000011">
    <property type="protein sequence ID" value="MEJ2905311.1"/>
    <property type="molecule type" value="Genomic_DNA"/>
</dbReference>
<evidence type="ECO:0000256" key="3">
    <source>
        <dbReference type="ARBA" id="ARBA00022692"/>
    </source>
</evidence>
<feature type="transmembrane region" description="Helical" evidence="6">
    <location>
        <begin position="276"/>
        <end position="297"/>
    </location>
</feature>
<evidence type="ECO:0000256" key="5">
    <source>
        <dbReference type="ARBA" id="ARBA00023136"/>
    </source>
</evidence>
<feature type="transmembrane region" description="Helical" evidence="6">
    <location>
        <begin position="238"/>
        <end position="256"/>
    </location>
</feature>
<dbReference type="PANTHER" id="PTHR30250:SF11">
    <property type="entry name" value="O-ANTIGEN TRANSPORTER-RELATED"/>
    <property type="match status" value="1"/>
</dbReference>
<evidence type="ECO:0000256" key="4">
    <source>
        <dbReference type="ARBA" id="ARBA00022989"/>
    </source>
</evidence>
<feature type="transmembrane region" description="Helical" evidence="6">
    <location>
        <begin position="421"/>
        <end position="443"/>
    </location>
</feature>
<feature type="transmembrane region" description="Helical" evidence="6">
    <location>
        <begin position="45"/>
        <end position="67"/>
    </location>
</feature>
<proteinExistence type="predicted"/>
<keyword evidence="4 6" id="KW-1133">Transmembrane helix</keyword>
<feature type="transmembrane region" description="Helical" evidence="6">
    <location>
        <begin position="79"/>
        <end position="103"/>
    </location>
</feature>
<feature type="transmembrane region" description="Helical" evidence="6">
    <location>
        <begin position="155"/>
        <end position="178"/>
    </location>
</feature>
<name>A0ABU8NUJ7_9SPHI</name>
<evidence type="ECO:0000256" key="6">
    <source>
        <dbReference type="SAM" id="Phobius"/>
    </source>
</evidence>
<gene>
    <name evidence="7" type="ORF">WAE58_22885</name>
</gene>
<feature type="transmembrane region" description="Helical" evidence="6">
    <location>
        <begin position="198"/>
        <end position="218"/>
    </location>
</feature>
<organism evidence="7 8">
    <name type="scientific">Pedobacter panaciterrae</name>
    <dbReference type="NCBI Taxonomy" id="363849"/>
    <lineage>
        <taxon>Bacteria</taxon>
        <taxon>Pseudomonadati</taxon>
        <taxon>Bacteroidota</taxon>
        <taxon>Sphingobacteriia</taxon>
        <taxon>Sphingobacteriales</taxon>
        <taxon>Sphingobacteriaceae</taxon>
        <taxon>Pedobacter</taxon>
    </lineage>
</organism>
<feature type="transmembrane region" description="Helical" evidence="6">
    <location>
        <begin position="12"/>
        <end position="33"/>
    </location>
</feature>
<reference evidence="7 8" key="1">
    <citation type="submission" date="2024-03" db="EMBL/GenBank/DDBJ databases">
        <title>Sequence of Lycoming College Course Isolates.</title>
        <authorList>
            <person name="Plotts O."/>
            <person name="Newman J."/>
        </authorList>
    </citation>
    <scope>NUCLEOTIDE SEQUENCE [LARGE SCALE GENOMIC DNA]</scope>
    <source>
        <strain evidence="7 8">CJB-3</strain>
    </source>
</reference>
<dbReference type="Proteomes" id="UP001378956">
    <property type="component" value="Unassembled WGS sequence"/>
</dbReference>
<evidence type="ECO:0000313" key="7">
    <source>
        <dbReference type="EMBL" id="MEJ2905311.1"/>
    </source>
</evidence>
<evidence type="ECO:0000256" key="1">
    <source>
        <dbReference type="ARBA" id="ARBA00004651"/>
    </source>
</evidence>
<keyword evidence="2" id="KW-1003">Cell membrane</keyword>
<accession>A0ABU8NUJ7</accession>
<dbReference type="Pfam" id="PF01943">
    <property type="entry name" value="Polysacc_synt"/>
    <property type="match status" value="1"/>
</dbReference>
<protein>
    <submittedName>
        <fullName evidence="7">Oligosaccharide flippase family protein</fullName>
    </submittedName>
</protein>
<dbReference type="PANTHER" id="PTHR30250">
    <property type="entry name" value="PST FAMILY PREDICTED COLANIC ACID TRANSPORTER"/>
    <property type="match status" value="1"/>
</dbReference>
<keyword evidence="8" id="KW-1185">Reference proteome</keyword>
<comment type="caution">
    <text evidence="7">The sequence shown here is derived from an EMBL/GenBank/DDBJ whole genome shotgun (WGS) entry which is preliminary data.</text>
</comment>
<feature type="transmembrane region" description="Helical" evidence="6">
    <location>
        <begin position="455"/>
        <end position="473"/>
    </location>
</feature>
<evidence type="ECO:0000313" key="8">
    <source>
        <dbReference type="Proteomes" id="UP001378956"/>
    </source>
</evidence>
<keyword evidence="3 6" id="KW-0812">Transmembrane</keyword>
<comment type="subcellular location">
    <subcellularLocation>
        <location evidence="1">Cell membrane</location>
        <topology evidence="1">Multi-pass membrane protein</topology>
    </subcellularLocation>
</comment>
<dbReference type="InterPro" id="IPR050833">
    <property type="entry name" value="Poly_Biosynth_Transport"/>
</dbReference>
<dbReference type="RefSeq" id="WP_172661949.1">
    <property type="nucleotide sequence ID" value="NZ_CBFGNQ010000009.1"/>
</dbReference>
<feature type="transmembrane region" description="Helical" evidence="6">
    <location>
        <begin position="479"/>
        <end position="496"/>
    </location>
</feature>
<dbReference type="InterPro" id="IPR002797">
    <property type="entry name" value="Polysacc_synth"/>
</dbReference>
<sequence length="507" mass="57307">MSVLKKFAGDTAIYGLSTILSRMIAFALTPIYARALPVGGNGIFTAMYGYAAIINPILAFGMETTFFRYLQKKNDNRQLVYNNAFGAVIAISIVFLLFSLLFLNSIIDFMQTGDVKDHADYAFYVKCFLTILITDAFCVIPFAKIRAEGRPIRFGTIKCLNIFIVVFFNVFFLFLIPMIISHKLPGGEWMASWYRPKWVGYVFLSNVIASVCTIFLLLPEILQLKLKFDLGMFREMFVYSWPVLIANISFIINEALDKAMLKHMLPASISDQEVGIYGLCAKIALFLSIFVQAFRLGAEPFFFNHSKNKNAKETYARIMNYFVITVVIIAVALVANVNILATIIVGPETRVVNNHVVQNIYWSGLGVVPPLVFGYLSLGIYMNLSVWYKLSDQTKYGLYISGIGAVLTIVLNWIFIPKYSYMASAWISFVAYAGMMVMSYLWGQRNYPIPYQIKKNLAYIVAAIVIVFISFSVFNRNMFIGNGLLILFALAAFYAEKKELMALLKKN</sequence>
<feature type="transmembrane region" description="Helical" evidence="6">
    <location>
        <begin position="318"/>
        <end position="340"/>
    </location>
</feature>
<feature type="transmembrane region" description="Helical" evidence="6">
    <location>
        <begin position="396"/>
        <end position="415"/>
    </location>
</feature>
<evidence type="ECO:0000256" key="2">
    <source>
        <dbReference type="ARBA" id="ARBA00022475"/>
    </source>
</evidence>